<dbReference type="InterPro" id="IPR040198">
    <property type="entry name" value="Fido_containing"/>
</dbReference>
<protein>
    <submittedName>
        <fullName evidence="2">Fic/DOC family N-terminal</fullName>
    </submittedName>
</protein>
<accession>A0A1I4CTH4</accession>
<dbReference type="PANTHER" id="PTHR13504:SF38">
    <property type="entry name" value="FIDO DOMAIN-CONTAINING PROTEIN"/>
    <property type="match status" value="1"/>
</dbReference>
<keyword evidence="3" id="KW-1185">Reference proteome</keyword>
<dbReference type="SUPFAM" id="SSF140931">
    <property type="entry name" value="Fic-like"/>
    <property type="match status" value="1"/>
</dbReference>
<organism evidence="2 3">
    <name type="scientific">Neomesorhizobium albiziae</name>
    <dbReference type="NCBI Taxonomy" id="335020"/>
    <lineage>
        <taxon>Bacteria</taxon>
        <taxon>Pseudomonadati</taxon>
        <taxon>Pseudomonadota</taxon>
        <taxon>Alphaproteobacteria</taxon>
        <taxon>Hyphomicrobiales</taxon>
        <taxon>Phyllobacteriaceae</taxon>
        <taxon>Neomesorhizobium</taxon>
    </lineage>
</organism>
<dbReference type="InterPro" id="IPR036597">
    <property type="entry name" value="Fido-like_dom_sf"/>
</dbReference>
<evidence type="ECO:0000259" key="1">
    <source>
        <dbReference type="Pfam" id="PF13784"/>
    </source>
</evidence>
<sequence length="178" mass="19737">MAGGEKVRAYVPSPLPPVPAVDVGQFLSLYDRARGAVGRLDGVTTILPYTPLFLFMYVRKEALLSSQIEGTQSSLSDLLLFENDELPQVPLDDVTEVSNYVAAIDHGVRRMRDGFPLSLRLLREMHEILLKSGRGASKQPGEFRRSQNWIGGTRTLRPSAARPLNGMPRCIRALPAHR</sequence>
<dbReference type="Proteomes" id="UP000323300">
    <property type="component" value="Unassembled WGS sequence"/>
</dbReference>
<dbReference type="PANTHER" id="PTHR13504">
    <property type="entry name" value="FIDO DOMAIN-CONTAINING PROTEIN DDB_G0283145"/>
    <property type="match status" value="1"/>
</dbReference>
<gene>
    <name evidence="2" type="ORF">SAMN04488498_114109</name>
</gene>
<dbReference type="Pfam" id="PF13784">
    <property type="entry name" value="Fic_N"/>
    <property type="match status" value="1"/>
</dbReference>
<dbReference type="Gene3D" id="1.10.3290.10">
    <property type="entry name" value="Fido-like domain"/>
    <property type="match status" value="1"/>
</dbReference>
<dbReference type="EMBL" id="FOSL01000014">
    <property type="protein sequence ID" value="SFK84562.1"/>
    <property type="molecule type" value="Genomic_DNA"/>
</dbReference>
<dbReference type="AlphaFoldDB" id="A0A1I4CTH4"/>
<feature type="domain" description="Fic/DOC N-terminal" evidence="1">
    <location>
        <begin position="29"/>
        <end position="108"/>
    </location>
</feature>
<dbReference type="InterPro" id="IPR025758">
    <property type="entry name" value="Fic/DOC_N"/>
</dbReference>
<proteinExistence type="predicted"/>
<evidence type="ECO:0000313" key="3">
    <source>
        <dbReference type="Proteomes" id="UP000323300"/>
    </source>
</evidence>
<evidence type="ECO:0000313" key="2">
    <source>
        <dbReference type="EMBL" id="SFK84562.1"/>
    </source>
</evidence>
<reference evidence="2 3" key="1">
    <citation type="submission" date="2016-10" db="EMBL/GenBank/DDBJ databases">
        <authorList>
            <person name="Varghese N."/>
            <person name="Submissions S."/>
        </authorList>
    </citation>
    <scope>NUCLEOTIDE SEQUENCE [LARGE SCALE GENOMIC DNA]</scope>
    <source>
        <strain evidence="2 3">DSM 21822</strain>
    </source>
</reference>
<name>A0A1I4CTH4_9HYPH</name>